<keyword evidence="2" id="KW-1185">Reference proteome</keyword>
<reference evidence="1" key="1">
    <citation type="journal article" date="2020" name="Stud. Mycol.">
        <title>101 Dothideomycetes genomes: a test case for predicting lifestyles and emergence of pathogens.</title>
        <authorList>
            <person name="Haridas S."/>
            <person name="Albert R."/>
            <person name="Binder M."/>
            <person name="Bloem J."/>
            <person name="Labutti K."/>
            <person name="Salamov A."/>
            <person name="Andreopoulos B."/>
            <person name="Baker S."/>
            <person name="Barry K."/>
            <person name="Bills G."/>
            <person name="Bluhm B."/>
            <person name="Cannon C."/>
            <person name="Castanera R."/>
            <person name="Culley D."/>
            <person name="Daum C."/>
            <person name="Ezra D."/>
            <person name="Gonzalez J."/>
            <person name="Henrissat B."/>
            <person name="Kuo A."/>
            <person name="Liang C."/>
            <person name="Lipzen A."/>
            <person name="Lutzoni F."/>
            <person name="Magnuson J."/>
            <person name="Mondo S."/>
            <person name="Nolan M."/>
            <person name="Ohm R."/>
            <person name="Pangilinan J."/>
            <person name="Park H.-J."/>
            <person name="Ramirez L."/>
            <person name="Alfaro M."/>
            <person name="Sun H."/>
            <person name="Tritt A."/>
            <person name="Yoshinaga Y."/>
            <person name="Zwiers L.-H."/>
            <person name="Turgeon B."/>
            <person name="Goodwin S."/>
            <person name="Spatafora J."/>
            <person name="Crous P."/>
            <person name="Grigoriev I."/>
        </authorList>
    </citation>
    <scope>NUCLEOTIDE SEQUENCE</scope>
    <source>
        <strain evidence="1">CBS 525.71</strain>
    </source>
</reference>
<dbReference type="Proteomes" id="UP000799754">
    <property type="component" value="Unassembled WGS sequence"/>
</dbReference>
<evidence type="ECO:0000313" key="1">
    <source>
        <dbReference type="EMBL" id="KAF2622618.1"/>
    </source>
</evidence>
<proteinExistence type="predicted"/>
<comment type="caution">
    <text evidence="1">The sequence shown here is derived from an EMBL/GenBank/DDBJ whole genome shotgun (WGS) entry which is preliminary data.</text>
</comment>
<gene>
    <name evidence="1" type="ORF">BU25DRAFT_415110</name>
</gene>
<sequence length="669" mass="73035">MNDEWHLLNVEAGRGFLPLPTGRELSWGKRGYDEIWSARVSCLFTCCFNLHFRQLHHRSDSGLLTHAVTAVNSPASTRYPVHTQTSADLVRPAMSGRRPPIDKRKSSTLHYQTFPTKPPTSRGPRQSNSPPNGPASGSEPDDQHHESPLPKKQLIVLAIIALAEQTALNSISPYLPEMTKSFPEVKEGQTGLYVGLIASSFALAQFTTNFFWGWLSDKIGRKPVIITGTFLTMVSFLAFGFCKTLWQAVLVQALMGIVNGNSGVVSTCLGEITDRSNQSRAFTYLPVVYGIGGITGPIVGGLLVFYKNPLDQGKTNPFPYLLPNLFSALVLGIDLVVCMIFLEESLEEAKDLPPLGKRIGNLFTRMWQFTSSTRPSYVPRWLSRQKSHHSQHLDGIEEEDEDLDDTSDAGSDGIAPALFPDTNGELTKKEILNRDTILLLVTYTIFQLANISYNSLYPIFAEEVEPTGRGLKPEAVGLSLSFAGAITIVFQVGIFGKLRGKLGNKVAYRASLAFFVVAFSLMPFVGYKSKQGSAWLWFELGVVLVIKTIAGVGGLTAALLLITNSAPNHNVLGTLNGLAQTLSAAGRAAGPFISGSLFTAATKIQPKGEALPFGLFAGISLLGFLLSFGIRGENLEAEGWSDEDEDEDEEEEIGDDRQDMNERSGLLRK</sequence>
<accession>A0ACB6RLK5</accession>
<name>A0ACB6RLK5_9PLEO</name>
<dbReference type="EMBL" id="MU006743">
    <property type="protein sequence ID" value="KAF2622618.1"/>
    <property type="molecule type" value="Genomic_DNA"/>
</dbReference>
<protein>
    <submittedName>
        <fullName evidence="1">MFS general substrate transporter</fullName>
    </submittedName>
</protein>
<evidence type="ECO:0000313" key="2">
    <source>
        <dbReference type="Proteomes" id="UP000799754"/>
    </source>
</evidence>
<organism evidence="1 2">
    <name type="scientific">Macroventuria anomochaeta</name>
    <dbReference type="NCBI Taxonomy" id="301207"/>
    <lineage>
        <taxon>Eukaryota</taxon>
        <taxon>Fungi</taxon>
        <taxon>Dikarya</taxon>
        <taxon>Ascomycota</taxon>
        <taxon>Pezizomycotina</taxon>
        <taxon>Dothideomycetes</taxon>
        <taxon>Pleosporomycetidae</taxon>
        <taxon>Pleosporales</taxon>
        <taxon>Pleosporineae</taxon>
        <taxon>Didymellaceae</taxon>
        <taxon>Macroventuria</taxon>
    </lineage>
</organism>